<evidence type="ECO:0000256" key="6">
    <source>
        <dbReference type="ARBA" id="ARBA00023004"/>
    </source>
</evidence>
<dbReference type="EMBL" id="KV460208">
    <property type="protein sequence ID" value="OBU00680.1"/>
    <property type="molecule type" value="Genomic_DNA"/>
</dbReference>
<keyword evidence="10" id="KW-1133">Transmembrane helix</keyword>
<dbReference type="InterPro" id="IPR001128">
    <property type="entry name" value="Cyt_P450"/>
</dbReference>
<dbReference type="InterPro" id="IPR002402">
    <property type="entry name" value="Cyt_P450_E_grp-II"/>
</dbReference>
<gene>
    <name evidence="11" type="ORF">VE01_01305</name>
</gene>
<proteinExistence type="inferred from homology"/>
<evidence type="ECO:0000256" key="8">
    <source>
        <dbReference type="PIRSR" id="PIRSR602402-1"/>
    </source>
</evidence>
<dbReference type="InterPro" id="IPR002974">
    <property type="entry name" value="Cyt_P450_E_CYP52_ascomycetes"/>
</dbReference>
<evidence type="ECO:0000256" key="10">
    <source>
        <dbReference type="SAM" id="Phobius"/>
    </source>
</evidence>
<evidence type="ECO:0000256" key="7">
    <source>
        <dbReference type="ARBA" id="ARBA00023033"/>
    </source>
</evidence>
<evidence type="ECO:0000256" key="5">
    <source>
        <dbReference type="ARBA" id="ARBA00023002"/>
    </source>
</evidence>
<dbReference type="RefSeq" id="XP_018134412.1">
    <property type="nucleotide sequence ID" value="XM_018270830.1"/>
</dbReference>
<dbReference type="PANTHER" id="PTHR24287:SF1">
    <property type="entry name" value="P450, PUTATIVE (EUROFUNG)-RELATED"/>
    <property type="match status" value="1"/>
</dbReference>
<accession>A0A1B8GXX7</accession>
<evidence type="ECO:0000256" key="1">
    <source>
        <dbReference type="ARBA" id="ARBA00001971"/>
    </source>
</evidence>
<comment type="similarity">
    <text evidence="2 9">Belongs to the cytochrome P450 family.</text>
</comment>
<keyword evidence="10" id="KW-0812">Transmembrane</keyword>
<dbReference type="PROSITE" id="PS00086">
    <property type="entry name" value="CYTOCHROME_P450"/>
    <property type="match status" value="1"/>
</dbReference>
<dbReference type="InterPro" id="IPR036396">
    <property type="entry name" value="Cyt_P450_sf"/>
</dbReference>
<dbReference type="CDD" id="cd11063">
    <property type="entry name" value="CYP52"/>
    <property type="match status" value="1"/>
</dbReference>
<dbReference type="STRING" id="342668.A0A1B8GXX7"/>
<dbReference type="Pfam" id="PF00067">
    <property type="entry name" value="p450"/>
    <property type="match status" value="1"/>
</dbReference>
<keyword evidence="3 8" id="KW-0349">Heme</keyword>
<dbReference type="InterPro" id="IPR047146">
    <property type="entry name" value="Cyt_P450_E_CYP52_fungi"/>
</dbReference>
<keyword evidence="6 8" id="KW-0408">Iron</keyword>
<sequence>MDSLNLRQSIFIALIGLIGYAILDPILGLDLFKTIKQNAVERKALETNVRRSLTVARTMTINLMGQTFVSTCEPENVKSILATNFDDFVVGPRMSAMGRLMGRGIFTTDGVHWEHSRALIRPSFTRAQVADLDSIETHVQNLIKKLPEDGGTVDMQHLFFNFTIDNATEFLLGRSINCQTDPSMEYFSEAWDYAESRSNDRLRLGKLAFLMRDAKFESSCDIVHSVVDNYIAEFLSTKKGGAALGSGDVKAKRYNLLSELSAVCSDPIQLRNELLNVLLAARDTTAGLLSSIMYFLARSPEVWRKLVAEVDDLGGELPNYDTLKRMRYLRAVLDETLRLHPPVPLNMRFASRHTTIPRGGGPDGKSPVFIAKGTALSYGVWTMHRLPEVYGSNAEDFHPGRWLDSEKPLRPGWAYLPFNGGPRICLGQQSALMEAGYVVTRLVQSFKQIEPRGGVFRENLALTFSHFGGVKVALWRR</sequence>
<keyword evidence="12" id="KW-1185">Reference proteome</keyword>
<evidence type="ECO:0000256" key="2">
    <source>
        <dbReference type="ARBA" id="ARBA00010617"/>
    </source>
</evidence>
<evidence type="ECO:0000256" key="4">
    <source>
        <dbReference type="ARBA" id="ARBA00022723"/>
    </source>
</evidence>
<reference evidence="12" key="2">
    <citation type="journal article" date="2018" name="Nat. Commun.">
        <title>Extreme sensitivity to ultraviolet light in the fungal pathogen causing white-nose syndrome of bats.</title>
        <authorList>
            <person name="Palmer J.M."/>
            <person name="Drees K.P."/>
            <person name="Foster J.T."/>
            <person name="Lindner D.L."/>
        </authorList>
    </citation>
    <scope>NUCLEOTIDE SEQUENCE [LARGE SCALE GENOMIC DNA]</scope>
    <source>
        <strain evidence="12">UAMH 10579</strain>
    </source>
</reference>
<dbReference type="OrthoDB" id="1470350at2759"/>
<dbReference type="SUPFAM" id="SSF48264">
    <property type="entry name" value="Cytochrome P450"/>
    <property type="match status" value="1"/>
</dbReference>
<dbReference type="Gene3D" id="1.10.630.10">
    <property type="entry name" value="Cytochrome P450"/>
    <property type="match status" value="1"/>
</dbReference>
<protein>
    <recommendedName>
        <fullName evidence="13">Protein kinase alk2</fullName>
    </recommendedName>
</protein>
<dbReference type="InterPro" id="IPR017972">
    <property type="entry name" value="Cyt_P450_CS"/>
</dbReference>
<dbReference type="GO" id="GO:0016712">
    <property type="term" value="F:oxidoreductase activity, acting on paired donors, with incorporation or reduction of molecular oxygen, reduced flavin or flavoprotein as one donor, and incorporation of one atom of oxygen"/>
    <property type="evidence" value="ECO:0007669"/>
    <property type="project" value="InterPro"/>
</dbReference>
<evidence type="ECO:0000313" key="11">
    <source>
        <dbReference type="EMBL" id="OBU00680.1"/>
    </source>
</evidence>
<organism evidence="11 12">
    <name type="scientific">Pseudogymnoascus verrucosus</name>
    <dbReference type="NCBI Taxonomy" id="342668"/>
    <lineage>
        <taxon>Eukaryota</taxon>
        <taxon>Fungi</taxon>
        <taxon>Dikarya</taxon>
        <taxon>Ascomycota</taxon>
        <taxon>Pezizomycotina</taxon>
        <taxon>Leotiomycetes</taxon>
        <taxon>Thelebolales</taxon>
        <taxon>Thelebolaceae</taxon>
        <taxon>Pseudogymnoascus</taxon>
    </lineage>
</organism>
<dbReference type="GO" id="GO:0020037">
    <property type="term" value="F:heme binding"/>
    <property type="evidence" value="ECO:0007669"/>
    <property type="project" value="InterPro"/>
</dbReference>
<dbReference type="GeneID" id="28834691"/>
<dbReference type="PRINTS" id="PR00385">
    <property type="entry name" value="P450"/>
</dbReference>
<keyword evidence="4 8" id="KW-0479">Metal-binding</keyword>
<evidence type="ECO:0000313" key="12">
    <source>
        <dbReference type="Proteomes" id="UP000091956"/>
    </source>
</evidence>
<reference evidence="11 12" key="1">
    <citation type="submission" date="2016-03" db="EMBL/GenBank/DDBJ databases">
        <title>Comparative genomics of Pseudogymnoascus destructans, the fungus causing white-nose syndrome of bats.</title>
        <authorList>
            <person name="Palmer J.M."/>
            <person name="Drees K.P."/>
            <person name="Foster J.T."/>
            <person name="Lindner D.L."/>
        </authorList>
    </citation>
    <scope>NUCLEOTIDE SEQUENCE [LARGE SCALE GENOMIC DNA]</scope>
    <source>
        <strain evidence="11 12">UAMH 10579</strain>
    </source>
</reference>
<evidence type="ECO:0000256" key="9">
    <source>
        <dbReference type="RuleBase" id="RU000461"/>
    </source>
</evidence>
<keyword evidence="7 9" id="KW-0503">Monooxygenase</keyword>
<dbReference type="PRINTS" id="PR01239">
    <property type="entry name" value="EP450IICYP52"/>
</dbReference>
<keyword evidence="5 9" id="KW-0560">Oxidoreductase</keyword>
<evidence type="ECO:0008006" key="13">
    <source>
        <dbReference type="Google" id="ProtNLM"/>
    </source>
</evidence>
<dbReference type="Proteomes" id="UP000091956">
    <property type="component" value="Unassembled WGS sequence"/>
</dbReference>
<comment type="cofactor">
    <cofactor evidence="1 8">
        <name>heme</name>
        <dbReference type="ChEBI" id="CHEBI:30413"/>
    </cofactor>
</comment>
<dbReference type="PRINTS" id="PR00464">
    <property type="entry name" value="EP450II"/>
</dbReference>
<dbReference type="AlphaFoldDB" id="A0A1B8GXX7"/>
<feature type="transmembrane region" description="Helical" evidence="10">
    <location>
        <begin position="6"/>
        <end position="23"/>
    </location>
</feature>
<dbReference type="GO" id="GO:0005506">
    <property type="term" value="F:iron ion binding"/>
    <property type="evidence" value="ECO:0007669"/>
    <property type="project" value="InterPro"/>
</dbReference>
<keyword evidence="10" id="KW-0472">Membrane</keyword>
<name>A0A1B8GXX7_9PEZI</name>
<evidence type="ECO:0000256" key="3">
    <source>
        <dbReference type="ARBA" id="ARBA00022617"/>
    </source>
</evidence>
<feature type="binding site" description="axial binding residue" evidence="8">
    <location>
        <position position="425"/>
    </location>
    <ligand>
        <name>heme</name>
        <dbReference type="ChEBI" id="CHEBI:30413"/>
    </ligand>
    <ligandPart>
        <name>Fe</name>
        <dbReference type="ChEBI" id="CHEBI:18248"/>
    </ligandPart>
</feature>
<dbReference type="PANTHER" id="PTHR24287">
    <property type="entry name" value="P450, PUTATIVE (EUROFUNG)-RELATED"/>
    <property type="match status" value="1"/>
</dbReference>